<name>A0A2S4VDG0_9BASI</name>
<feature type="compositionally biased region" description="Polar residues" evidence="1">
    <location>
        <begin position="540"/>
        <end position="550"/>
    </location>
</feature>
<protein>
    <submittedName>
        <fullName evidence="2">Uncharacterized protein</fullName>
    </submittedName>
</protein>
<proteinExistence type="predicted"/>
<accession>A0A2S4VDG0</accession>
<feature type="compositionally biased region" description="Low complexity" evidence="1">
    <location>
        <begin position="756"/>
        <end position="769"/>
    </location>
</feature>
<organism evidence="2 3">
    <name type="scientific">Puccinia striiformis</name>
    <dbReference type="NCBI Taxonomy" id="27350"/>
    <lineage>
        <taxon>Eukaryota</taxon>
        <taxon>Fungi</taxon>
        <taxon>Dikarya</taxon>
        <taxon>Basidiomycota</taxon>
        <taxon>Pucciniomycotina</taxon>
        <taxon>Pucciniomycetes</taxon>
        <taxon>Pucciniales</taxon>
        <taxon>Pucciniaceae</taxon>
        <taxon>Puccinia</taxon>
    </lineage>
</organism>
<dbReference type="VEuPathDB" id="FungiDB:PSTT_11453"/>
<comment type="caution">
    <text evidence="2">The sequence shown here is derived from an EMBL/GenBank/DDBJ whole genome shotgun (WGS) entry which is preliminary data.</text>
</comment>
<evidence type="ECO:0000313" key="2">
    <source>
        <dbReference type="EMBL" id="POW07518.1"/>
    </source>
</evidence>
<feature type="compositionally biased region" description="Basic and acidic residues" evidence="1">
    <location>
        <begin position="445"/>
        <end position="457"/>
    </location>
</feature>
<reference evidence="2 3" key="1">
    <citation type="submission" date="2017-12" db="EMBL/GenBank/DDBJ databases">
        <title>Gene loss provides genomic basis for host adaptation in cereal stripe rust fungi.</title>
        <authorList>
            <person name="Xia C."/>
        </authorList>
    </citation>
    <scope>NUCLEOTIDE SEQUENCE [LARGE SCALE GENOMIC DNA]</scope>
    <source>
        <strain evidence="2 3">93TX-2</strain>
    </source>
</reference>
<feature type="region of interest" description="Disordered" evidence="1">
    <location>
        <begin position="42"/>
        <end position="74"/>
    </location>
</feature>
<feature type="compositionally biased region" description="Polar residues" evidence="1">
    <location>
        <begin position="178"/>
        <end position="191"/>
    </location>
</feature>
<feature type="compositionally biased region" description="Basic and acidic residues" evidence="1">
    <location>
        <begin position="562"/>
        <end position="575"/>
    </location>
</feature>
<dbReference type="EMBL" id="PKSM01000146">
    <property type="protein sequence ID" value="POW07518.1"/>
    <property type="molecule type" value="Genomic_DNA"/>
</dbReference>
<feature type="region of interest" description="Disordered" evidence="1">
    <location>
        <begin position="748"/>
        <end position="777"/>
    </location>
</feature>
<feature type="compositionally biased region" description="Polar residues" evidence="1">
    <location>
        <begin position="418"/>
        <end position="439"/>
    </location>
</feature>
<feature type="region of interest" description="Disordered" evidence="1">
    <location>
        <begin position="151"/>
        <end position="214"/>
    </location>
</feature>
<evidence type="ECO:0000313" key="3">
    <source>
        <dbReference type="Proteomes" id="UP000238274"/>
    </source>
</evidence>
<feature type="compositionally biased region" description="Basic and acidic residues" evidence="1">
    <location>
        <begin position="46"/>
        <end position="55"/>
    </location>
</feature>
<gene>
    <name evidence="2" type="ORF">PSHT_09907</name>
</gene>
<sequence length="828" mass="90029">MSTQECLDAYEIVQGLVTHPGLKPHQRRQAEALLKDIKANLENSDDEGKTSRPDDQQMGPAQTPPRPTPAISAAPRQTQAAAIRTKAHQFPPKNLLIQKNQELRGISFAGALASKPQSTGISGDMGRALNSRGLRTFLSAEGDQFLASITASQNTHMSPPTAPALNTRLRQAPCPEPNSRSAQAPHTNLGPSLSPRPRQPDIHEPTQRPTKYRFDNTTFPHQSAYRLTLNLFDFDLHRSDNNPPQPNSSDPTLDLSYFDIFTFSNLSSQETLTPGKMNQGWSRRSFSQNENGYETRIRYLEEIIHLLLTKTSSHRLPMVSSAPPAGLLRYSVDRGLVPLLSEATARLLAVAQCNYHTYTGPPARTHGLKALSDNIVKPRYTPTIGSRRSRSLPVSDLRLSSPRQPTLIRRSPAPHQLLRNTRSSCNRGSPIISNSSSAEPWSRIQGEDPHSRSRSLDRLPCSSRPALFKIEHDLAESQIKKHNHTVSPHSAKPVSPAPLSLRSATPPEPLATLESPPHPSPTAPPRTSLQPGTDHHPPSHSLTRTDQTLVSADPSIKAGVVESRDRSSNLPKEEPSANTMTDASTIVDPHKLQSTLPVANTSAASAAIINPSFISRSSPRNLAAPNIPATDSTATAPLPSTTPISIPLITPEKISVSNTASTIISLPSCPSSPAPTTVQENLTQSSTVTIHSTLAPVSDNPFPTFTAPSNHSFPTCPLELQPAPEFLEYYDDEGNCFKLPNIFETEKKKKKKKKTTTSGSNPSLPSSPSEVQTASVGGLSTMVGEVLAALERKNDPRYRPIEDAEFIGLDECNDNPTSTPDNPILFYV</sequence>
<feature type="region of interest" description="Disordered" evidence="1">
    <location>
        <begin position="481"/>
        <end position="584"/>
    </location>
</feature>
<dbReference type="AlphaFoldDB" id="A0A2S4VDG0"/>
<keyword evidence="3" id="KW-1185">Reference proteome</keyword>
<evidence type="ECO:0000256" key="1">
    <source>
        <dbReference type="SAM" id="MobiDB-lite"/>
    </source>
</evidence>
<feature type="region of interest" description="Disordered" evidence="1">
    <location>
        <begin position="379"/>
        <end position="459"/>
    </location>
</feature>
<dbReference type="VEuPathDB" id="FungiDB:PSHT_09907"/>
<reference evidence="3" key="2">
    <citation type="journal article" date="2018" name="BMC Genomics">
        <title>Genomic insights into host adaptation between the wheat stripe rust pathogen (Puccinia striiformis f. sp. tritici) and the barley stripe rust pathogen (Puccinia striiformis f. sp. hordei).</title>
        <authorList>
            <person name="Xia C."/>
            <person name="Wang M."/>
            <person name="Yin C."/>
            <person name="Cornejo O.E."/>
            <person name="Hulbert S.H."/>
            <person name="Chen X."/>
        </authorList>
    </citation>
    <scope>NUCLEOTIDE SEQUENCE [LARGE SCALE GENOMIC DNA]</scope>
    <source>
        <strain evidence="3">93TX-2</strain>
    </source>
</reference>
<dbReference type="Proteomes" id="UP000238274">
    <property type="component" value="Unassembled WGS sequence"/>
</dbReference>
<reference evidence="3" key="3">
    <citation type="journal article" date="2018" name="Mol. Plant Microbe Interact.">
        <title>Genome sequence resources for the wheat stripe rust pathogen (Puccinia striiformis f. sp. tritici) and the barley stripe rust pathogen (Puccinia striiformis f. sp. hordei).</title>
        <authorList>
            <person name="Xia C."/>
            <person name="Wang M."/>
            <person name="Yin C."/>
            <person name="Cornejo O.E."/>
            <person name="Hulbert S.H."/>
            <person name="Chen X."/>
        </authorList>
    </citation>
    <scope>NUCLEOTIDE SEQUENCE [LARGE SCALE GENOMIC DNA]</scope>
    <source>
        <strain evidence="3">93TX-2</strain>
    </source>
</reference>